<evidence type="ECO:0000256" key="1">
    <source>
        <dbReference type="ARBA" id="ARBA00010333"/>
    </source>
</evidence>
<protein>
    <submittedName>
        <fullName evidence="5">Transporter substrate-binding domain-containing protein</fullName>
    </submittedName>
</protein>
<evidence type="ECO:0000313" key="6">
    <source>
        <dbReference type="Proteomes" id="UP000323708"/>
    </source>
</evidence>
<dbReference type="SMART" id="SM00062">
    <property type="entry name" value="PBPb"/>
    <property type="match status" value="1"/>
</dbReference>
<keyword evidence="2 3" id="KW-0732">Signal</keyword>
<dbReference type="PANTHER" id="PTHR35936">
    <property type="entry name" value="MEMBRANE-BOUND LYTIC MUREIN TRANSGLYCOSYLASE F"/>
    <property type="match status" value="1"/>
</dbReference>
<name>A0A5B0X1M6_9GAMM</name>
<dbReference type="RefSeq" id="WP_149610280.1">
    <property type="nucleotide sequence ID" value="NZ_VTUX01000002.1"/>
</dbReference>
<evidence type="ECO:0000256" key="2">
    <source>
        <dbReference type="ARBA" id="ARBA00022729"/>
    </source>
</evidence>
<comment type="caution">
    <text evidence="5">The sequence shown here is derived from an EMBL/GenBank/DDBJ whole genome shotgun (WGS) entry which is preliminary data.</text>
</comment>
<dbReference type="Proteomes" id="UP000323708">
    <property type="component" value="Unassembled WGS sequence"/>
</dbReference>
<dbReference type="EMBL" id="VTUX01000002">
    <property type="protein sequence ID" value="KAA1193173.1"/>
    <property type="molecule type" value="Genomic_DNA"/>
</dbReference>
<keyword evidence="6" id="KW-1185">Reference proteome</keyword>
<dbReference type="Pfam" id="PF00497">
    <property type="entry name" value="SBP_bac_3"/>
    <property type="match status" value="1"/>
</dbReference>
<comment type="similarity">
    <text evidence="1">Belongs to the bacterial solute-binding protein 3 family.</text>
</comment>
<feature type="signal peptide" evidence="3">
    <location>
        <begin position="1"/>
        <end position="20"/>
    </location>
</feature>
<sequence>MFKHYFAAICLLLITSTATAAGALRVGMSADYPPLHFKQDGRYLGIEADAAKAVGEIISRPVEIVEIPFNQLIPALLAGKVDVLMSGLSVTAERSREVRFSDPYLRVGQMAIMHKSKLGRFSQPWSVYREGVRIGVEPGTTGAAFAERELQDAQISFFDDPESAFKGLRNDIIDLYIHDAPTSWQLANGMDNDDLISLYSPLTEEMLAWAVAPDNTALLTELNRALALMNQNGTLQYILNRWIPVTVEVE</sequence>
<feature type="domain" description="Solute-binding protein family 3/N-terminal" evidence="4">
    <location>
        <begin position="23"/>
        <end position="246"/>
    </location>
</feature>
<dbReference type="AlphaFoldDB" id="A0A5B0X1M6"/>
<reference evidence="5 6" key="1">
    <citation type="submission" date="2019-09" db="EMBL/GenBank/DDBJ databases">
        <authorList>
            <person name="Chen X.-Y."/>
        </authorList>
    </citation>
    <scope>NUCLEOTIDE SEQUENCE [LARGE SCALE GENOMIC DNA]</scope>
    <source>
        <strain evidence="5 6">NY5</strain>
    </source>
</reference>
<evidence type="ECO:0000313" key="5">
    <source>
        <dbReference type="EMBL" id="KAA1193173.1"/>
    </source>
</evidence>
<evidence type="ECO:0000256" key="3">
    <source>
        <dbReference type="SAM" id="SignalP"/>
    </source>
</evidence>
<evidence type="ECO:0000259" key="4">
    <source>
        <dbReference type="SMART" id="SM00062"/>
    </source>
</evidence>
<dbReference type="InterPro" id="IPR001638">
    <property type="entry name" value="Solute-binding_3/MltF_N"/>
</dbReference>
<gene>
    <name evidence="5" type="ORF">F0M18_04845</name>
</gene>
<organism evidence="5 6">
    <name type="scientific">Pseudohalioglobus sediminis</name>
    <dbReference type="NCBI Taxonomy" id="2606449"/>
    <lineage>
        <taxon>Bacteria</taxon>
        <taxon>Pseudomonadati</taxon>
        <taxon>Pseudomonadota</taxon>
        <taxon>Gammaproteobacteria</taxon>
        <taxon>Cellvibrionales</taxon>
        <taxon>Halieaceae</taxon>
        <taxon>Pseudohalioglobus</taxon>
    </lineage>
</organism>
<proteinExistence type="inferred from homology"/>
<dbReference type="Gene3D" id="3.40.190.10">
    <property type="entry name" value="Periplasmic binding protein-like II"/>
    <property type="match status" value="2"/>
</dbReference>
<feature type="chain" id="PRO_5022760010" evidence="3">
    <location>
        <begin position="21"/>
        <end position="250"/>
    </location>
</feature>
<accession>A0A5B0X1M6</accession>
<dbReference type="PANTHER" id="PTHR35936:SF17">
    <property type="entry name" value="ARGININE-BINDING EXTRACELLULAR PROTEIN ARTP"/>
    <property type="match status" value="1"/>
</dbReference>
<dbReference type="SUPFAM" id="SSF53850">
    <property type="entry name" value="Periplasmic binding protein-like II"/>
    <property type="match status" value="1"/>
</dbReference>